<dbReference type="Pfam" id="PF12071">
    <property type="entry name" value="DUF3551"/>
    <property type="match status" value="1"/>
</dbReference>
<name>A0A3S4AZX5_9BRAD</name>
<proteinExistence type="predicted"/>
<dbReference type="AlphaFoldDB" id="A0A3S4AZX5"/>
<evidence type="ECO:0000256" key="1">
    <source>
        <dbReference type="SAM" id="MobiDB-lite"/>
    </source>
</evidence>
<sequence length="94" mass="9834">MRAILIGLGLVVAVIAADMQASRASAYPVYPWCAQYGGGRGGGSNCYFANLWQCQQAISGNGGFCVENPFYWAQGASPAGAPPVARKGKRRAAH</sequence>
<reference evidence="2 5" key="3">
    <citation type="submission" date="2019-11" db="EMBL/GenBank/DDBJ databases">
        <title>Whole-genome sequence of Rhodoplanes serenus DSM 18633, type strain.</title>
        <authorList>
            <person name="Kyndt J.A."/>
            <person name="Meyer T.E."/>
        </authorList>
    </citation>
    <scope>NUCLEOTIDE SEQUENCE [LARGE SCALE GENOMIC DNA]</scope>
    <source>
        <strain evidence="2 5">DSM 18633</strain>
    </source>
</reference>
<accession>A0A3S4AZX5</accession>
<reference evidence="4" key="1">
    <citation type="submission" date="2018-10" db="EMBL/GenBank/DDBJ databases">
        <authorList>
            <person name="Peiro R."/>
            <person name="Begona"/>
            <person name="Cbmso G."/>
            <person name="Lopez M."/>
            <person name="Gonzalez S."/>
            <person name="Sacristan E."/>
            <person name="Castillo E."/>
        </authorList>
    </citation>
    <scope>NUCLEOTIDE SEQUENCE [LARGE SCALE GENOMIC DNA]</scope>
</reference>
<dbReference type="RefSeq" id="WP_129608941.1">
    <property type="nucleotide sequence ID" value="NZ_UWOC01000137.1"/>
</dbReference>
<evidence type="ECO:0000313" key="5">
    <source>
        <dbReference type="Proteomes" id="UP000438991"/>
    </source>
</evidence>
<protein>
    <submittedName>
        <fullName evidence="2">DUF3551 domain-containing protein</fullName>
    </submittedName>
</protein>
<feature type="region of interest" description="Disordered" evidence="1">
    <location>
        <begin position="74"/>
        <end position="94"/>
    </location>
</feature>
<evidence type="ECO:0000313" key="4">
    <source>
        <dbReference type="Proteomes" id="UP000289200"/>
    </source>
</evidence>
<dbReference type="Proteomes" id="UP000289200">
    <property type="component" value="Unassembled WGS sequence"/>
</dbReference>
<comment type="caution">
    <text evidence="3">The sequence shown here is derived from an EMBL/GenBank/DDBJ whole genome shotgun (WGS) entry which is preliminary data.</text>
</comment>
<reference evidence="3" key="2">
    <citation type="submission" date="2018-10" db="EMBL/GenBank/DDBJ databases">
        <authorList>
            <person name="Peiro R."/>
            <person name="Begona"/>
            <person name="Cbmso G."/>
            <person name="Lopez M."/>
            <person name="Gonzalez S."/>
            <person name="Sacristan E."/>
            <person name="Castillo E."/>
        </authorList>
    </citation>
    <scope>NUCLEOTIDE SEQUENCE</scope>
    <source>
        <strain evidence="3">Rhod_genome</strain>
    </source>
</reference>
<evidence type="ECO:0000313" key="2">
    <source>
        <dbReference type="EMBL" id="MTW19031.1"/>
    </source>
</evidence>
<organism evidence="3 4">
    <name type="scientific">Rhodoplanes serenus</name>
    <dbReference type="NCBI Taxonomy" id="200615"/>
    <lineage>
        <taxon>Bacteria</taxon>
        <taxon>Pseudomonadati</taxon>
        <taxon>Pseudomonadota</taxon>
        <taxon>Alphaproteobacteria</taxon>
        <taxon>Hyphomicrobiales</taxon>
        <taxon>Nitrobacteraceae</taxon>
        <taxon>Rhodoplanes</taxon>
    </lineage>
</organism>
<keyword evidence="4" id="KW-1185">Reference proteome</keyword>
<dbReference type="InterPro" id="IPR021937">
    <property type="entry name" value="DUF3551"/>
</dbReference>
<dbReference type="Proteomes" id="UP000438991">
    <property type="component" value="Unassembled WGS sequence"/>
</dbReference>
<dbReference type="EMBL" id="UWOC01000137">
    <property type="protein sequence ID" value="VCU08249.1"/>
    <property type="molecule type" value="Genomic_DNA"/>
</dbReference>
<gene>
    <name evidence="2" type="ORF">GJ689_22805</name>
    <name evidence="3" type="ORF">RHODGE_RHODGE_02108</name>
</gene>
<evidence type="ECO:0000313" key="3">
    <source>
        <dbReference type="EMBL" id="VCU08249.1"/>
    </source>
</evidence>
<dbReference type="EMBL" id="WNKV01000023">
    <property type="protein sequence ID" value="MTW19031.1"/>
    <property type="molecule type" value="Genomic_DNA"/>
</dbReference>
<dbReference type="OrthoDB" id="8229016at2"/>